<dbReference type="SUPFAM" id="SSF75304">
    <property type="entry name" value="Amidase signature (AS) enzymes"/>
    <property type="match status" value="1"/>
</dbReference>
<dbReference type="GO" id="GO:0016740">
    <property type="term" value="F:transferase activity"/>
    <property type="evidence" value="ECO:0007669"/>
    <property type="project" value="UniProtKB-KW"/>
</dbReference>
<dbReference type="PANTHER" id="PTHR11895:SF7">
    <property type="entry name" value="GLUTAMYL-TRNA(GLN) AMIDOTRANSFERASE SUBUNIT A, MITOCHONDRIAL"/>
    <property type="match status" value="1"/>
</dbReference>
<proteinExistence type="inferred from homology"/>
<evidence type="ECO:0000259" key="2">
    <source>
        <dbReference type="Pfam" id="PF01425"/>
    </source>
</evidence>
<sequence>MSSFEDYEQHDATGLARLVRDGEVSPTQLVEAAIERIEARNPKINAVVHRSFERARTQALDLDQLPSGPFRGVPFLLKDLKALDAGQPSSNGSRLWADRRATHDDELVRRFKAAGLIICGRTNTPELGILGVTEPELFGPTRNPWNTDRTPGGSSGGAGAAVAAGMVPAAHASDGGGSIRIPASNCGLVGLKPSRHRAPVMDPTGSWGDLAGAHVLTRSVRDSAGLLDCISGPRRGVAEQLPAPGESFVTQLERAPERLRVALCTRALLATDTDPDCVQAAEDAAKLCAELGHEVVEATPSFDRAALTRAYLIMVCCGTASAIRVYEAERGKPARAGELEPKTWLLRIIGESLSAGEYIEQLALIQRASIELSNFFVEHDVMITPTLAQPALKVGEIATTALERNAARVFRTAPVKRVMLKLLDELAADPLAATPNTQLFNMTGQPAISLPLHWDAEGLPMGVQFVGRLGEEALLLRLARQIEQAKPWMDRRPTNV</sequence>
<dbReference type="InterPro" id="IPR023631">
    <property type="entry name" value="Amidase_dom"/>
</dbReference>
<evidence type="ECO:0000256" key="1">
    <source>
        <dbReference type="ARBA" id="ARBA00009199"/>
    </source>
</evidence>
<keyword evidence="3" id="KW-0808">Transferase</keyword>
<reference evidence="3 4" key="1">
    <citation type="submission" date="2014-12" db="EMBL/GenBank/DDBJ databases">
        <title>Genome assembly of Enhygromyxa salina DSM 15201.</title>
        <authorList>
            <person name="Sharma G."/>
            <person name="Subramanian S."/>
        </authorList>
    </citation>
    <scope>NUCLEOTIDE SEQUENCE [LARGE SCALE GENOMIC DNA]</scope>
    <source>
        <strain evidence="3 4">DSM 15201</strain>
    </source>
</reference>
<evidence type="ECO:0000313" key="4">
    <source>
        <dbReference type="Proteomes" id="UP000031599"/>
    </source>
</evidence>
<protein>
    <submittedName>
        <fullName evidence="3">Aspartyl-tRNA(Asn) amidotransferase subunit A</fullName>
    </submittedName>
</protein>
<comment type="caution">
    <text evidence="3">The sequence shown here is derived from an EMBL/GenBank/DDBJ whole genome shotgun (WGS) entry which is preliminary data.</text>
</comment>
<dbReference type="InterPro" id="IPR036928">
    <property type="entry name" value="AS_sf"/>
</dbReference>
<dbReference type="AlphaFoldDB" id="A0A0C1ZW60"/>
<accession>A0A0C1ZW60</accession>
<name>A0A0C1ZW60_9BACT</name>
<feature type="domain" description="Amidase" evidence="2">
    <location>
        <begin position="29"/>
        <end position="476"/>
    </location>
</feature>
<dbReference type="EMBL" id="JMCC02000058">
    <property type="protein sequence ID" value="KIG15268.1"/>
    <property type="molecule type" value="Genomic_DNA"/>
</dbReference>
<dbReference type="InterPro" id="IPR020556">
    <property type="entry name" value="Amidase_CS"/>
</dbReference>
<evidence type="ECO:0000313" key="3">
    <source>
        <dbReference type="EMBL" id="KIG15268.1"/>
    </source>
</evidence>
<dbReference type="PROSITE" id="PS00571">
    <property type="entry name" value="AMIDASES"/>
    <property type="match status" value="1"/>
</dbReference>
<dbReference type="RefSeq" id="WP_052552076.1">
    <property type="nucleotide sequence ID" value="NZ_JMCC02000058.1"/>
</dbReference>
<dbReference type="InterPro" id="IPR000120">
    <property type="entry name" value="Amidase"/>
</dbReference>
<dbReference type="Proteomes" id="UP000031599">
    <property type="component" value="Unassembled WGS sequence"/>
</dbReference>
<comment type="similarity">
    <text evidence="1">Belongs to the amidase family.</text>
</comment>
<gene>
    <name evidence="3" type="ORF">DB30_05812</name>
</gene>
<dbReference type="PANTHER" id="PTHR11895">
    <property type="entry name" value="TRANSAMIDASE"/>
    <property type="match status" value="1"/>
</dbReference>
<dbReference type="Gene3D" id="3.90.1300.10">
    <property type="entry name" value="Amidase signature (AS) domain"/>
    <property type="match status" value="1"/>
</dbReference>
<dbReference type="Pfam" id="PF01425">
    <property type="entry name" value="Amidase"/>
    <property type="match status" value="1"/>
</dbReference>
<organism evidence="3 4">
    <name type="scientific">Enhygromyxa salina</name>
    <dbReference type="NCBI Taxonomy" id="215803"/>
    <lineage>
        <taxon>Bacteria</taxon>
        <taxon>Pseudomonadati</taxon>
        <taxon>Myxococcota</taxon>
        <taxon>Polyangia</taxon>
        <taxon>Nannocystales</taxon>
        <taxon>Nannocystaceae</taxon>
        <taxon>Enhygromyxa</taxon>
    </lineage>
</organism>